<dbReference type="GeneID" id="54304802"/>
<dbReference type="AlphaFoldDB" id="A0A6A6B5E0"/>
<proteinExistence type="predicted"/>
<reference evidence="1" key="1">
    <citation type="journal article" date="2020" name="Stud. Mycol.">
        <title>101 Dothideomycetes genomes: a test case for predicting lifestyles and emergence of pathogens.</title>
        <authorList>
            <person name="Haridas S."/>
            <person name="Albert R."/>
            <person name="Binder M."/>
            <person name="Bloem J."/>
            <person name="Labutti K."/>
            <person name="Salamov A."/>
            <person name="Andreopoulos B."/>
            <person name="Baker S."/>
            <person name="Barry K."/>
            <person name="Bills G."/>
            <person name="Bluhm B."/>
            <person name="Cannon C."/>
            <person name="Castanera R."/>
            <person name="Culley D."/>
            <person name="Daum C."/>
            <person name="Ezra D."/>
            <person name="Gonzalez J."/>
            <person name="Henrissat B."/>
            <person name="Kuo A."/>
            <person name="Liang C."/>
            <person name="Lipzen A."/>
            <person name="Lutzoni F."/>
            <person name="Magnuson J."/>
            <person name="Mondo S."/>
            <person name="Nolan M."/>
            <person name="Ohm R."/>
            <person name="Pangilinan J."/>
            <person name="Park H.-J."/>
            <person name="Ramirez L."/>
            <person name="Alfaro M."/>
            <person name="Sun H."/>
            <person name="Tritt A."/>
            <person name="Yoshinaga Y."/>
            <person name="Zwiers L.-H."/>
            <person name="Turgeon B."/>
            <person name="Goodwin S."/>
            <person name="Spatafora J."/>
            <person name="Crous P."/>
            <person name="Grigoriev I."/>
        </authorList>
    </citation>
    <scope>NUCLEOTIDE SEQUENCE</scope>
    <source>
        <strain evidence="1">CBS 121167</strain>
    </source>
</reference>
<dbReference type="Proteomes" id="UP000799438">
    <property type="component" value="Unassembled WGS sequence"/>
</dbReference>
<organism evidence="1 2">
    <name type="scientific">Aplosporella prunicola CBS 121167</name>
    <dbReference type="NCBI Taxonomy" id="1176127"/>
    <lineage>
        <taxon>Eukaryota</taxon>
        <taxon>Fungi</taxon>
        <taxon>Dikarya</taxon>
        <taxon>Ascomycota</taxon>
        <taxon>Pezizomycotina</taxon>
        <taxon>Dothideomycetes</taxon>
        <taxon>Dothideomycetes incertae sedis</taxon>
        <taxon>Botryosphaeriales</taxon>
        <taxon>Aplosporellaceae</taxon>
        <taxon>Aplosporella</taxon>
    </lineage>
</organism>
<name>A0A6A6B5E0_9PEZI</name>
<gene>
    <name evidence="1" type="ORF">K452DRAFT_89873</name>
</gene>
<evidence type="ECO:0000313" key="1">
    <source>
        <dbReference type="EMBL" id="KAF2138197.1"/>
    </source>
</evidence>
<accession>A0A6A6B5E0</accession>
<keyword evidence="2" id="KW-1185">Reference proteome</keyword>
<dbReference type="RefSeq" id="XP_033393910.1">
    <property type="nucleotide sequence ID" value="XM_033547295.1"/>
</dbReference>
<sequence>MSAECWRWRLARCARVFVGKRHSGGHSHRAEPRATAVTGRGFGCGALAADAGWMDGWMDGWIGGGVELAEALALGCIDRCLREPSRSARRGRNSCKPHLCPRYVNARLTKSTVPRISAVRTNRDRDNAALRPALVGLLPWLAFLSAHFFRSPRADVFVFALRFTTRAECVSCVCSKRKGWPGLGVRVVPRWLEDRGGVYSRL</sequence>
<dbReference type="EMBL" id="ML995497">
    <property type="protein sequence ID" value="KAF2138197.1"/>
    <property type="molecule type" value="Genomic_DNA"/>
</dbReference>
<evidence type="ECO:0000313" key="2">
    <source>
        <dbReference type="Proteomes" id="UP000799438"/>
    </source>
</evidence>
<protein>
    <submittedName>
        <fullName evidence="1">Uncharacterized protein</fullName>
    </submittedName>
</protein>